<accession>A0A1T5CXN1</accession>
<keyword evidence="4" id="KW-1185">Reference proteome</keyword>
<dbReference type="PANTHER" id="PTHR34985:SF1">
    <property type="entry name" value="SLR0554 PROTEIN"/>
    <property type="match status" value="1"/>
</dbReference>
<evidence type="ECO:0000313" key="4">
    <source>
        <dbReference type="Proteomes" id="UP000191112"/>
    </source>
</evidence>
<dbReference type="STRING" id="619805.SAMN05660477_00434"/>
<gene>
    <name evidence="3" type="ORF">SAMN05660477_00434</name>
</gene>
<feature type="compositionally biased region" description="Basic and acidic residues" evidence="1">
    <location>
        <begin position="826"/>
        <end position="836"/>
    </location>
</feature>
<dbReference type="Proteomes" id="UP000191112">
    <property type="component" value="Unassembled WGS sequence"/>
</dbReference>
<proteinExistence type="predicted"/>
<dbReference type="EMBL" id="FUYZ01000001">
    <property type="protein sequence ID" value="SKB64107.1"/>
    <property type="molecule type" value="Genomic_DNA"/>
</dbReference>
<dbReference type="PANTHER" id="PTHR34985">
    <property type="entry name" value="SLR0554 PROTEIN"/>
    <property type="match status" value="1"/>
</dbReference>
<protein>
    <recommendedName>
        <fullName evidence="2">Virulence-associated protein E-like domain-containing protein</fullName>
    </recommendedName>
</protein>
<dbReference type="Pfam" id="PF05272">
    <property type="entry name" value="VapE-like_dom"/>
    <property type="match status" value="1"/>
</dbReference>
<name>A0A1T5CXN1_9FLAO</name>
<evidence type="ECO:0000256" key="1">
    <source>
        <dbReference type="SAM" id="MobiDB-lite"/>
    </source>
</evidence>
<evidence type="ECO:0000313" key="3">
    <source>
        <dbReference type="EMBL" id="SKB64107.1"/>
    </source>
</evidence>
<dbReference type="AlphaFoldDB" id="A0A1T5CXN1"/>
<evidence type="ECO:0000259" key="2">
    <source>
        <dbReference type="Pfam" id="PF05272"/>
    </source>
</evidence>
<sequence length="853" mass="99110">MFTKLKNFVQFTEVTSVSKEQLNNTLFDVLQESVMDNEAYCKELINKIIKLPYAKLPDFFSHHCDYVENPVKWLNKFEKLISENEELFVSTSSRGRMMKCYTIIESKRKELEILRNRHTHIKPPMQYINAECEERYFSFREVKSKVNAMKDYTEKIMFLTNEKFDYEQASIDFINPKLPDYSDQCQKEIDQIQHLIRLTDEFSKEQMRENAEGIPFNKLKINCKINQLVDIFYQLHRELFADGKPIIDGNVNDIIAVIVNSFTDKDGRDLSPDSIATMLKPSKTRLCFVSYDTDLYLNENASIFPVIESCHPELVEGSNSKTINEPTTIASNGFSTEKFSNDYLPVYEHCVRFTEKKESYINGNRNNFVHLLACNLNRKGVPLPAAMGYILSDYNYDAQEVTTTVNSAYKNVVEHNKSNLSISPNGEISKQSSGNKSSEDETNEEEERPSFIDKLENFLNYRYSFRYNVVTGKLEYKASKATLWKPVTDFVENSILREIMKAKVKCNINTLRNLLRSDFCEQYDPFNDYFSILPNNEDERDYITELANTITTTKQDLWRVCFKKWFVAMVACVTNEKAINQTVIVFSGKQGVGKTTWIEKLIPKSLKDYMFSGTINPNNKDTLIHLAECMLINLDELENLNRTEIGTLKELITKTHIRMRKAYGHNNETLPRRASFAGSVNTAQFLNDTTGSRRFLCFEVEHIEYTHSIDINLAYAQAKQLYKDGFRYWFNQEEIKEINQNNEQYQIRSPEEELLLTWFEVADKETANAFINTSQIAAKLDDKAKLNITDGTVMKLGKALKKHAYLRLSKKTGYVYAVRELTWDEVDNKNREKEPPPEQPKPPEQTTFRFGNS</sequence>
<feature type="compositionally biased region" description="Polar residues" evidence="1">
    <location>
        <begin position="420"/>
        <end position="436"/>
    </location>
</feature>
<feature type="region of interest" description="Disordered" evidence="1">
    <location>
        <begin position="826"/>
        <end position="853"/>
    </location>
</feature>
<feature type="domain" description="Virulence-associated protein E-like" evidence="2">
    <location>
        <begin position="538"/>
        <end position="746"/>
    </location>
</feature>
<dbReference type="InterPro" id="IPR007936">
    <property type="entry name" value="VapE-like_dom"/>
</dbReference>
<feature type="region of interest" description="Disordered" evidence="1">
    <location>
        <begin position="420"/>
        <end position="449"/>
    </location>
</feature>
<dbReference type="RefSeq" id="WP_079665720.1">
    <property type="nucleotide sequence ID" value="NZ_FUYZ01000001.1"/>
</dbReference>
<organism evidence="3 4">
    <name type="scientific">Soonwooa buanensis</name>
    <dbReference type="NCBI Taxonomy" id="619805"/>
    <lineage>
        <taxon>Bacteria</taxon>
        <taxon>Pseudomonadati</taxon>
        <taxon>Bacteroidota</taxon>
        <taxon>Flavobacteriia</taxon>
        <taxon>Flavobacteriales</taxon>
        <taxon>Weeksellaceae</taxon>
        <taxon>Chryseobacterium group</taxon>
        <taxon>Soonwooa</taxon>
    </lineage>
</organism>
<reference evidence="3 4" key="1">
    <citation type="submission" date="2017-02" db="EMBL/GenBank/DDBJ databases">
        <authorList>
            <person name="Peterson S.W."/>
        </authorList>
    </citation>
    <scope>NUCLEOTIDE SEQUENCE [LARGE SCALE GENOMIC DNA]</scope>
    <source>
        <strain evidence="3 4">DSM 22323</strain>
    </source>
</reference>